<evidence type="ECO:0000256" key="3">
    <source>
        <dbReference type="ARBA" id="ARBA00012327"/>
    </source>
</evidence>
<dbReference type="InterPro" id="IPR029063">
    <property type="entry name" value="SAM-dependent_MTases_sf"/>
</dbReference>
<dbReference type="Proteomes" id="UP000190064">
    <property type="component" value="Unassembled WGS sequence"/>
</dbReference>
<organism evidence="10 11">
    <name type="scientific">Oceanospirillum linum</name>
    <dbReference type="NCBI Taxonomy" id="966"/>
    <lineage>
        <taxon>Bacteria</taxon>
        <taxon>Pseudomonadati</taxon>
        <taxon>Pseudomonadota</taxon>
        <taxon>Gammaproteobacteria</taxon>
        <taxon>Oceanospirillales</taxon>
        <taxon>Oceanospirillaceae</taxon>
        <taxon>Oceanospirillum</taxon>
    </lineage>
</organism>
<dbReference type="InterPro" id="IPR011814">
    <property type="entry name" value="BioC"/>
</dbReference>
<comment type="catalytic activity">
    <reaction evidence="1 8">
        <text>malonyl-[ACP] + S-adenosyl-L-methionine = malonyl-[ACP] methyl ester + S-adenosyl-L-homocysteine</text>
        <dbReference type="Rhea" id="RHEA:17105"/>
        <dbReference type="Rhea" id="RHEA-COMP:9623"/>
        <dbReference type="Rhea" id="RHEA-COMP:9954"/>
        <dbReference type="ChEBI" id="CHEBI:57856"/>
        <dbReference type="ChEBI" id="CHEBI:59789"/>
        <dbReference type="ChEBI" id="CHEBI:78449"/>
        <dbReference type="ChEBI" id="CHEBI:78845"/>
        <dbReference type="EC" id="2.1.1.197"/>
    </reaction>
</comment>
<dbReference type="EMBL" id="MTSD02000001">
    <property type="protein sequence ID" value="OOV88934.1"/>
    <property type="molecule type" value="Genomic_DNA"/>
</dbReference>
<keyword evidence="11" id="KW-1185">Reference proteome</keyword>
<evidence type="ECO:0000256" key="8">
    <source>
        <dbReference type="HAMAP-Rule" id="MF_00835"/>
    </source>
</evidence>
<dbReference type="SUPFAM" id="SSF53335">
    <property type="entry name" value="S-adenosyl-L-methionine-dependent methyltransferases"/>
    <property type="match status" value="1"/>
</dbReference>
<reference evidence="10" key="1">
    <citation type="submission" date="2017-02" db="EMBL/GenBank/DDBJ databases">
        <title>Draft Genome Sequence of the Salt Water Bacterium Oceanospirillum linum ATCC 11336.</title>
        <authorList>
            <person name="Trachtenberg A.M."/>
            <person name="Carney J.G."/>
            <person name="Linnane J.D."/>
            <person name="Rheaume B.A."/>
            <person name="Pitts N.L."/>
            <person name="Mykles D.L."/>
            <person name="Maclea K.S."/>
        </authorList>
    </citation>
    <scope>NUCLEOTIDE SEQUENCE [LARGE SCALE GENOMIC DNA]</scope>
    <source>
        <strain evidence="10">ATCC 11336</strain>
    </source>
</reference>
<evidence type="ECO:0000256" key="1">
    <source>
        <dbReference type="ARBA" id="ARBA00000852"/>
    </source>
</evidence>
<dbReference type="UniPathway" id="UPA00078"/>
<dbReference type="STRING" id="966.BTA35_0202825"/>
<dbReference type="CDD" id="cd02440">
    <property type="entry name" value="AdoMet_MTases"/>
    <property type="match status" value="1"/>
</dbReference>
<dbReference type="GO" id="GO:0008757">
    <property type="term" value="F:S-adenosylmethionine-dependent methyltransferase activity"/>
    <property type="evidence" value="ECO:0007669"/>
    <property type="project" value="InterPro"/>
</dbReference>
<dbReference type="PANTHER" id="PTHR13090:SF1">
    <property type="entry name" value="ARGININE-HYDROXYLASE NDUFAF5, MITOCHONDRIAL"/>
    <property type="match status" value="1"/>
</dbReference>
<dbReference type="Gene3D" id="3.40.50.150">
    <property type="entry name" value="Vaccinia Virus protein VP39"/>
    <property type="match status" value="1"/>
</dbReference>
<comment type="caution">
    <text evidence="10">The sequence shown here is derived from an EMBL/GenBank/DDBJ whole genome shotgun (WGS) entry which is preliminary data.</text>
</comment>
<keyword evidence="7 8" id="KW-0093">Biotin biosynthesis</keyword>
<dbReference type="InterPro" id="IPR013216">
    <property type="entry name" value="Methyltransf_11"/>
</dbReference>
<dbReference type="InterPro" id="IPR050602">
    <property type="entry name" value="Malonyl-ACP_OMT"/>
</dbReference>
<feature type="domain" description="Methyltransferase type 11" evidence="9">
    <location>
        <begin position="63"/>
        <end position="156"/>
    </location>
</feature>
<dbReference type="GO" id="GO:0010340">
    <property type="term" value="F:carboxyl-O-methyltransferase activity"/>
    <property type="evidence" value="ECO:0007669"/>
    <property type="project" value="UniProtKB-UniRule"/>
</dbReference>
<dbReference type="EC" id="2.1.1.197" evidence="3 8"/>
<gene>
    <name evidence="8" type="primary">bioC</name>
    <name evidence="10" type="ORF">BTA35_0202825</name>
</gene>
<evidence type="ECO:0000256" key="4">
    <source>
        <dbReference type="ARBA" id="ARBA00022603"/>
    </source>
</evidence>
<dbReference type="Pfam" id="PF08241">
    <property type="entry name" value="Methyltransf_11"/>
    <property type="match status" value="1"/>
</dbReference>
<keyword evidence="4 8" id="KW-0489">Methyltransferase</keyword>
<keyword evidence="5 8" id="KW-0808">Transferase</keyword>
<evidence type="ECO:0000313" key="11">
    <source>
        <dbReference type="Proteomes" id="UP000190064"/>
    </source>
</evidence>
<protein>
    <recommendedName>
        <fullName evidence="3 8">Malonyl-[acyl-carrier protein] O-methyltransferase</fullName>
        <shortName evidence="8">Malonyl-ACP O-methyltransferase</shortName>
        <ecNumber evidence="3 8">2.1.1.197</ecNumber>
    </recommendedName>
    <alternativeName>
        <fullName evidence="8">Biotin synthesis protein BioC</fullName>
    </alternativeName>
</protein>
<evidence type="ECO:0000256" key="6">
    <source>
        <dbReference type="ARBA" id="ARBA00022691"/>
    </source>
</evidence>
<accession>A0A1T1HGE7</accession>
<evidence type="ECO:0000256" key="2">
    <source>
        <dbReference type="ARBA" id="ARBA00004746"/>
    </source>
</evidence>
<evidence type="ECO:0000259" key="9">
    <source>
        <dbReference type="Pfam" id="PF08241"/>
    </source>
</evidence>
<dbReference type="PANTHER" id="PTHR13090">
    <property type="entry name" value="ARGININE-HYDROXYLASE NDUFAF5, MITOCHONDRIAL"/>
    <property type="match status" value="1"/>
</dbReference>
<comment type="function">
    <text evidence="8">Converts the free carboxyl group of a malonyl-thioester to its methyl ester by transfer of a methyl group from S-adenosyl-L-methionine (SAM). It allows to synthesize pimeloyl-ACP via the fatty acid synthetic pathway.</text>
</comment>
<dbReference type="GO" id="GO:0009102">
    <property type="term" value="P:biotin biosynthetic process"/>
    <property type="evidence" value="ECO:0007669"/>
    <property type="project" value="UniProtKB-UniRule"/>
</dbReference>
<comment type="similarity">
    <text evidence="8">Belongs to the methyltransferase superfamily.</text>
</comment>
<proteinExistence type="inferred from homology"/>
<name>A0A1T1HGE7_OCELI</name>
<dbReference type="AlphaFoldDB" id="A0A1T1HGE7"/>
<evidence type="ECO:0000256" key="5">
    <source>
        <dbReference type="ARBA" id="ARBA00022679"/>
    </source>
</evidence>
<dbReference type="NCBIfam" id="TIGR02072">
    <property type="entry name" value="BioC"/>
    <property type="match status" value="1"/>
</dbReference>
<dbReference type="HAMAP" id="MF_00835">
    <property type="entry name" value="BioC"/>
    <property type="match status" value="1"/>
</dbReference>
<dbReference type="GO" id="GO:0032259">
    <property type="term" value="P:methylation"/>
    <property type="evidence" value="ECO:0007669"/>
    <property type="project" value="UniProtKB-KW"/>
</dbReference>
<dbReference type="GO" id="GO:0102130">
    <property type="term" value="F:malonyl-CoA methyltransferase activity"/>
    <property type="evidence" value="ECO:0007669"/>
    <property type="project" value="UniProtKB-EC"/>
</dbReference>
<evidence type="ECO:0000256" key="7">
    <source>
        <dbReference type="ARBA" id="ARBA00022756"/>
    </source>
</evidence>
<keyword evidence="6 8" id="KW-0949">S-adenosyl-L-methionine</keyword>
<evidence type="ECO:0000313" key="10">
    <source>
        <dbReference type="EMBL" id="OOV88934.1"/>
    </source>
</evidence>
<comment type="pathway">
    <text evidence="2 8">Cofactor biosynthesis; biotin biosynthesis.</text>
</comment>
<sequence>MAALAATPAAPPTPRDKSKIADAFSKAAADYDQLAQAQKRIAQKVLDLCPTSTSAESRIGHALDIGCGTGYWTRRLRDHSQAQQITGLDLAEGMLRFADEQPDNQRIQWLCADAEQLPLPAENLDLVFSSLAIQWCNDYHALFGSIARTLKPGGEAHIATLLPGTLCELEQSWAKVDNKTHINRFTDAQILIHAIRKAGLTLSATDAYCETMFYPDLRAVFDSIKGVGAHHTEGEAGLTGRRSLLKLKQAYETRRTSEGLPVSYQVLILSLRKP</sequence>